<dbReference type="FunFam" id="1.10.10.60:FF:000141">
    <property type="entry name" value="TetR family transcriptional regulator"/>
    <property type="match status" value="1"/>
</dbReference>
<dbReference type="OrthoDB" id="116240at2"/>
<dbReference type="Gene3D" id="1.10.357.10">
    <property type="entry name" value="Tetracycline Repressor, domain 2"/>
    <property type="match status" value="1"/>
</dbReference>
<keyword evidence="7" id="KW-1185">Reference proteome</keyword>
<evidence type="ECO:0000256" key="2">
    <source>
        <dbReference type="ARBA" id="ARBA00023125"/>
    </source>
</evidence>
<evidence type="ECO:0000256" key="1">
    <source>
        <dbReference type="ARBA" id="ARBA00023015"/>
    </source>
</evidence>
<sequence>MTRSEQKRLAIITAAKEEFIQHGFAAANMDRVCTTAEVSKRTLYRHFESKEVLFESVLTIIQSSIDESLRYEFDADKSLSDQLTTMTRNEVENLYGTYGIPFTRTILMEFLRQPDMARQIISKIYNNKSLNHWFDEAQKAGKIKAIKLELMTQTYSSLFNGMFVWPQVFDMQPIPEGEDLDEKIEHVVSVVVGSCGA</sequence>
<organism evidence="6 7">
    <name type="scientific">Grimontia celer</name>
    <dbReference type="NCBI Taxonomy" id="1796497"/>
    <lineage>
        <taxon>Bacteria</taxon>
        <taxon>Pseudomonadati</taxon>
        <taxon>Pseudomonadota</taxon>
        <taxon>Gammaproteobacteria</taxon>
        <taxon>Vibrionales</taxon>
        <taxon>Vibrionaceae</taxon>
        <taxon>Grimontia</taxon>
    </lineage>
</organism>
<keyword evidence="2 4" id="KW-0238">DNA-binding</keyword>
<gene>
    <name evidence="6" type="primary">qacR</name>
    <name evidence="6" type="ORF">GCE9029_01321</name>
</gene>
<dbReference type="InterPro" id="IPR050109">
    <property type="entry name" value="HTH-type_TetR-like_transc_reg"/>
</dbReference>
<dbReference type="PRINTS" id="PR00455">
    <property type="entry name" value="HTHTETR"/>
</dbReference>
<dbReference type="PANTHER" id="PTHR30055:SF224">
    <property type="entry name" value="TRANSCRIPTIONAL REGULATOR TETR FAMILY"/>
    <property type="match status" value="1"/>
</dbReference>
<dbReference type="Pfam" id="PF14246">
    <property type="entry name" value="TetR_C_7"/>
    <property type="match status" value="1"/>
</dbReference>
<protein>
    <submittedName>
        <fullName evidence="6">HTH-type transcriptional regulator QacR</fullName>
    </submittedName>
</protein>
<evidence type="ECO:0000259" key="5">
    <source>
        <dbReference type="PROSITE" id="PS50977"/>
    </source>
</evidence>
<dbReference type="SUPFAM" id="SSF46689">
    <property type="entry name" value="Homeodomain-like"/>
    <property type="match status" value="1"/>
</dbReference>
<feature type="domain" description="HTH tetR-type" evidence="5">
    <location>
        <begin position="5"/>
        <end position="65"/>
    </location>
</feature>
<dbReference type="InterPro" id="IPR036271">
    <property type="entry name" value="Tet_transcr_reg_TetR-rel_C_sf"/>
</dbReference>
<evidence type="ECO:0000313" key="7">
    <source>
        <dbReference type="Proteomes" id="UP000071641"/>
    </source>
</evidence>
<proteinExistence type="predicted"/>
<dbReference type="InterPro" id="IPR039536">
    <property type="entry name" value="TetR_C_Proteobacteria"/>
</dbReference>
<dbReference type="InterPro" id="IPR009057">
    <property type="entry name" value="Homeodomain-like_sf"/>
</dbReference>
<dbReference type="PANTHER" id="PTHR30055">
    <property type="entry name" value="HTH-TYPE TRANSCRIPTIONAL REGULATOR RUTR"/>
    <property type="match status" value="1"/>
</dbReference>
<dbReference type="PROSITE" id="PS50977">
    <property type="entry name" value="HTH_TETR_2"/>
    <property type="match status" value="1"/>
</dbReference>
<reference evidence="7" key="1">
    <citation type="submission" date="2016-02" db="EMBL/GenBank/DDBJ databases">
        <authorList>
            <person name="Rodrigo-Torres Lidia"/>
            <person name="Arahal R.David."/>
        </authorList>
    </citation>
    <scope>NUCLEOTIDE SEQUENCE [LARGE SCALE GENOMIC DNA]</scope>
    <source>
        <strain evidence="7">CECT 9029</strain>
    </source>
</reference>
<accession>A0A128EX89</accession>
<dbReference type="Pfam" id="PF00440">
    <property type="entry name" value="TetR_N"/>
    <property type="match status" value="1"/>
</dbReference>
<dbReference type="InterPro" id="IPR001647">
    <property type="entry name" value="HTH_TetR"/>
</dbReference>
<dbReference type="AlphaFoldDB" id="A0A128EX89"/>
<dbReference type="GO" id="GO:0003700">
    <property type="term" value="F:DNA-binding transcription factor activity"/>
    <property type="evidence" value="ECO:0007669"/>
    <property type="project" value="TreeGrafter"/>
</dbReference>
<keyword evidence="3" id="KW-0804">Transcription</keyword>
<dbReference type="RefSeq" id="WP_062661916.1">
    <property type="nucleotide sequence ID" value="NZ_FIZX01000001.1"/>
</dbReference>
<dbReference type="Gene3D" id="1.10.10.60">
    <property type="entry name" value="Homeodomain-like"/>
    <property type="match status" value="1"/>
</dbReference>
<dbReference type="SUPFAM" id="SSF48498">
    <property type="entry name" value="Tetracyclin repressor-like, C-terminal domain"/>
    <property type="match status" value="1"/>
</dbReference>
<feature type="DNA-binding region" description="H-T-H motif" evidence="4">
    <location>
        <begin position="28"/>
        <end position="47"/>
    </location>
</feature>
<evidence type="ECO:0000256" key="4">
    <source>
        <dbReference type="PROSITE-ProRule" id="PRU00335"/>
    </source>
</evidence>
<name>A0A128EX89_9GAMM</name>
<dbReference type="EMBL" id="FIZX01000001">
    <property type="protein sequence ID" value="CZF79209.1"/>
    <property type="molecule type" value="Genomic_DNA"/>
</dbReference>
<evidence type="ECO:0000313" key="6">
    <source>
        <dbReference type="EMBL" id="CZF79209.1"/>
    </source>
</evidence>
<dbReference type="GO" id="GO:0000976">
    <property type="term" value="F:transcription cis-regulatory region binding"/>
    <property type="evidence" value="ECO:0007669"/>
    <property type="project" value="TreeGrafter"/>
</dbReference>
<dbReference type="Proteomes" id="UP000071641">
    <property type="component" value="Unassembled WGS sequence"/>
</dbReference>
<dbReference type="STRING" id="1796497.GCE9029_01321"/>
<evidence type="ECO:0000256" key="3">
    <source>
        <dbReference type="ARBA" id="ARBA00023163"/>
    </source>
</evidence>
<keyword evidence="1" id="KW-0805">Transcription regulation</keyword>